<dbReference type="Pfam" id="PF15566">
    <property type="entry name" value="Imm32"/>
    <property type="match status" value="2"/>
</dbReference>
<reference evidence="1 2" key="1">
    <citation type="submission" date="2017-09" db="EMBL/GenBank/DDBJ databases">
        <authorList>
            <person name="Ehlers B."/>
            <person name="Leendertz F.H."/>
        </authorList>
    </citation>
    <scope>NUCLEOTIDE SEQUENCE [LARGE SCALE GENOMIC DNA]</scope>
    <source>
        <strain evidence="1 2">CGMCC 4.6857</strain>
    </source>
</reference>
<accession>A0A285KBI5</accession>
<sequence>MELAGSPEALRALSELLRRSAERVEVPITGGIVVQEVTGGPLLVSLRNATTVAFSGGRDHLDIIWDSLEGVAEQSETADERGVNRHDHIEYLPGDGHLSPESMPLVIVADWPGDGSARGGAR</sequence>
<proteinExistence type="predicted"/>
<dbReference type="AlphaFoldDB" id="A0A285KBI5"/>
<name>A0A285KBI5_9ACTN</name>
<keyword evidence="2" id="KW-1185">Reference proteome</keyword>
<organism evidence="1 2">
    <name type="scientific">Paractinoplanes atraurantiacus</name>
    <dbReference type="NCBI Taxonomy" id="1036182"/>
    <lineage>
        <taxon>Bacteria</taxon>
        <taxon>Bacillati</taxon>
        <taxon>Actinomycetota</taxon>
        <taxon>Actinomycetes</taxon>
        <taxon>Micromonosporales</taxon>
        <taxon>Micromonosporaceae</taxon>
        <taxon>Paractinoplanes</taxon>
    </lineage>
</organism>
<dbReference type="Proteomes" id="UP000219612">
    <property type="component" value="Unassembled WGS sequence"/>
</dbReference>
<gene>
    <name evidence="1" type="ORF">SAMN05421748_133112</name>
</gene>
<dbReference type="InterPro" id="IPR029083">
    <property type="entry name" value="Imm32"/>
</dbReference>
<protein>
    <submittedName>
        <fullName evidence="1">Uncharacterized protein</fullName>
    </submittedName>
</protein>
<evidence type="ECO:0000313" key="1">
    <source>
        <dbReference type="EMBL" id="SNY68681.1"/>
    </source>
</evidence>
<dbReference type="EMBL" id="OBDY01000033">
    <property type="protein sequence ID" value="SNY68681.1"/>
    <property type="molecule type" value="Genomic_DNA"/>
</dbReference>
<evidence type="ECO:0000313" key="2">
    <source>
        <dbReference type="Proteomes" id="UP000219612"/>
    </source>
</evidence>